<feature type="region of interest" description="Disordered" evidence="1">
    <location>
        <begin position="31"/>
        <end position="78"/>
    </location>
</feature>
<evidence type="ECO:0000256" key="2">
    <source>
        <dbReference type="SAM" id="Phobius"/>
    </source>
</evidence>
<reference evidence="3" key="1">
    <citation type="submission" date="2020-01" db="EMBL/GenBank/DDBJ databases">
        <authorList>
            <consortium name="DOE Joint Genome Institute"/>
            <person name="Haridas S."/>
            <person name="Albert R."/>
            <person name="Binder M."/>
            <person name="Bloem J."/>
            <person name="Labutti K."/>
            <person name="Salamov A."/>
            <person name="Andreopoulos B."/>
            <person name="Baker S.E."/>
            <person name="Barry K."/>
            <person name="Bills G."/>
            <person name="Bluhm B.H."/>
            <person name="Cannon C."/>
            <person name="Castanera R."/>
            <person name="Culley D.E."/>
            <person name="Daum C."/>
            <person name="Ezra D."/>
            <person name="Gonzalez J.B."/>
            <person name="Henrissat B."/>
            <person name="Kuo A."/>
            <person name="Liang C."/>
            <person name="Lipzen A."/>
            <person name="Lutzoni F."/>
            <person name="Magnuson J."/>
            <person name="Mondo S."/>
            <person name="Nolan M."/>
            <person name="Ohm R."/>
            <person name="Pangilinan J."/>
            <person name="Park H.-J."/>
            <person name="Ramirez L."/>
            <person name="Alfaro M."/>
            <person name="Sun H."/>
            <person name="Tritt A."/>
            <person name="Yoshinaga Y."/>
            <person name="Zwiers L.-H."/>
            <person name="Turgeon B.G."/>
            <person name="Goodwin S.B."/>
            <person name="Spatafora J.W."/>
            <person name="Crous P.W."/>
            <person name="Grigoriev I.V."/>
        </authorList>
    </citation>
    <scope>NUCLEOTIDE SEQUENCE</scope>
    <source>
        <strain evidence="3">P77</strain>
    </source>
</reference>
<evidence type="ECO:0000256" key="1">
    <source>
        <dbReference type="SAM" id="MobiDB-lite"/>
    </source>
</evidence>
<evidence type="ECO:0000313" key="4">
    <source>
        <dbReference type="Proteomes" id="UP000800040"/>
    </source>
</evidence>
<sequence>MVVRYRWEYTASRALGACNNLSRDISFYHSTQPLHRDPKPPLPPLKPIKPRKIPSHRVRPTPASAHQPHPTHNPNPEAIVRSHTSRRARTHPCSLSLAFCHDFQRSFSLRFASRQVSLRGVGLGSDVWLWFWFWLSLGLLWWIWSLVRHDDGRLSWCGAAVRGVDLDSVLGLGKGEVWDEGVGLLGVGSVMGVCVWRMWDGVCWVLIVRWQRGLT</sequence>
<feature type="transmembrane region" description="Helical" evidence="2">
    <location>
        <begin position="182"/>
        <end position="207"/>
    </location>
</feature>
<proteinExistence type="predicted"/>
<dbReference type="Proteomes" id="UP000800040">
    <property type="component" value="Unassembled WGS sequence"/>
</dbReference>
<evidence type="ECO:0000313" key="3">
    <source>
        <dbReference type="EMBL" id="KAF1838794.1"/>
    </source>
</evidence>
<keyword evidence="2" id="KW-1133">Transmembrane helix</keyword>
<feature type="transmembrane region" description="Helical" evidence="2">
    <location>
        <begin position="127"/>
        <end position="144"/>
    </location>
</feature>
<accession>A0A6A5KVY9</accession>
<keyword evidence="2" id="KW-0812">Transmembrane</keyword>
<name>A0A6A5KVY9_9PLEO</name>
<keyword evidence="2" id="KW-0472">Membrane</keyword>
<dbReference type="AlphaFoldDB" id="A0A6A5KVY9"/>
<organism evidence="3 4">
    <name type="scientific">Decorospora gaudefroyi</name>
    <dbReference type="NCBI Taxonomy" id="184978"/>
    <lineage>
        <taxon>Eukaryota</taxon>
        <taxon>Fungi</taxon>
        <taxon>Dikarya</taxon>
        <taxon>Ascomycota</taxon>
        <taxon>Pezizomycotina</taxon>
        <taxon>Dothideomycetes</taxon>
        <taxon>Pleosporomycetidae</taxon>
        <taxon>Pleosporales</taxon>
        <taxon>Pleosporineae</taxon>
        <taxon>Pleosporaceae</taxon>
        <taxon>Decorospora</taxon>
    </lineage>
</organism>
<dbReference type="EMBL" id="ML975249">
    <property type="protein sequence ID" value="KAF1838794.1"/>
    <property type="molecule type" value="Genomic_DNA"/>
</dbReference>
<gene>
    <name evidence="3" type="ORF">BDW02DRAFT_337747</name>
</gene>
<keyword evidence="4" id="KW-1185">Reference proteome</keyword>
<protein>
    <submittedName>
        <fullName evidence="3">Uncharacterized protein</fullName>
    </submittedName>
</protein>
<feature type="compositionally biased region" description="Basic residues" evidence="1">
    <location>
        <begin position="48"/>
        <end position="59"/>
    </location>
</feature>